<reference evidence="1" key="1">
    <citation type="submission" date="2020-02" db="EMBL/GenBank/DDBJ databases">
        <authorList>
            <person name="Meier V. D."/>
        </authorList>
    </citation>
    <scope>NUCLEOTIDE SEQUENCE</scope>
    <source>
        <strain evidence="1">AVDCRST_MAG08</strain>
    </source>
</reference>
<dbReference type="AlphaFoldDB" id="A0A6J4IJY5"/>
<name>A0A6J4IJY5_9PROT</name>
<feature type="non-terminal residue" evidence="1">
    <location>
        <position position="1"/>
    </location>
</feature>
<sequence>AEAAPLSADEAEVMAGFTARLREQIRREQGAENSGGEPAP</sequence>
<proteinExistence type="predicted"/>
<dbReference type="EMBL" id="CADCTG010000177">
    <property type="protein sequence ID" value="CAA9254327.1"/>
    <property type="molecule type" value="Genomic_DNA"/>
</dbReference>
<organism evidence="1">
    <name type="scientific">uncultured Acetobacteraceae bacterium</name>
    <dbReference type="NCBI Taxonomy" id="169975"/>
    <lineage>
        <taxon>Bacteria</taxon>
        <taxon>Pseudomonadati</taxon>
        <taxon>Pseudomonadota</taxon>
        <taxon>Alphaproteobacteria</taxon>
        <taxon>Acetobacterales</taxon>
        <taxon>Acetobacteraceae</taxon>
        <taxon>environmental samples</taxon>
    </lineage>
</organism>
<protein>
    <submittedName>
        <fullName evidence="1">Uncharacterized protein</fullName>
    </submittedName>
</protein>
<gene>
    <name evidence="1" type="ORF">AVDCRST_MAG08-2275</name>
</gene>
<accession>A0A6J4IJY5</accession>
<evidence type="ECO:0000313" key="1">
    <source>
        <dbReference type="EMBL" id="CAA9254327.1"/>
    </source>
</evidence>